<reference evidence="2" key="1">
    <citation type="submission" date="2021-01" db="EMBL/GenBank/DDBJ databases">
        <title>Fulvivirga kasyanovii gen. nov., sp nov., a novel member of the phylum Bacteroidetes isolated from seawater in a mussel farm.</title>
        <authorList>
            <person name="Zhao L.-H."/>
            <person name="Wang Z.-J."/>
        </authorList>
    </citation>
    <scope>NUCLEOTIDE SEQUENCE</scope>
    <source>
        <strain evidence="2">29W222</strain>
    </source>
</reference>
<keyword evidence="1" id="KW-0812">Transmembrane</keyword>
<proteinExistence type="predicted"/>
<evidence type="ECO:0000313" key="3">
    <source>
        <dbReference type="Proteomes" id="UP000614216"/>
    </source>
</evidence>
<feature type="transmembrane region" description="Helical" evidence="1">
    <location>
        <begin position="102"/>
        <end position="121"/>
    </location>
</feature>
<name>A0A937G175_9BACT</name>
<evidence type="ECO:0000313" key="2">
    <source>
        <dbReference type="EMBL" id="MBL6449920.1"/>
    </source>
</evidence>
<feature type="transmembrane region" description="Helical" evidence="1">
    <location>
        <begin position="202"/>
        <end position="219"/>
    </location>
</feature>
<dbReference type="RefSeq" id="WP_202859453.1">
    <property type="nucleotide sequence ID" value="NZ_JAEUGD010000067.1"/>
</dbReference>
<dbReference type="AlphaFoldDB" id="A0A937G175"/>
<feature type="transmembrane region" description="Helical" evidence="1">
    <location>
        <begin position="7"/>
        <end position="28"/>
    </location>
</feature>
<feature type="transmembrane region" description="Helical" evidence="1">
    <location>
        <begin position="34"/>
        <end position="54"/>
    </location>
</feature>
<keyword evidence="1" id="KW-1133">Transmembrane helix</keyword>
<evidence type="ECO:0000256" key="1">
    <source>
        <dbReference type="SAM" id="Phobius"/>
    </source>
</evidence>
<feature type="transmembrane region" description="Helical" evidence="1">
    <location>
        <begin position="75"/>
        <end position="96"/>
    </location>
</feature>
<accession>A0A937G175</accession>
<dbReference type="Proteomes" id="UP000614216">
    <property type="component" value="Unassembled WGS sequence"/>
</dbReference>
<feature type="transmembrane region" description="Helical" evidence="1">
    <location>
        <begin position="155"/>
        <end position="181"/>
    </location>
</feature>
<feature type="transmembrane region" description="Helical" evidence="1">
    <location>
        <begin position="133"/>
        <end position="149"/>
    </location>
</feature>
<dbReference type="EMBL" id="JAEUGD010000067">
    <property type="protein sequence ID" value="MBL6449920.1"/>
    <property type="molecule type" value="Genomic_DNA"/>
</dbReference>
<comment type="caution">
    <text evidence="2">The sequence shown here is derived from an EMBL/GenBank/DDBJ whole genome shotgun (WGS) entry which is preliminary data.</text>
</comment>
<feature type="transmembrane region" description="Helical" evidence="1">
    <location>
        <begin position="225"/>
        <end position="244"/>
    </location>
</feature>
<gene>
    <name evidence="2" type="ORF">JMN32_26645</name>
</gene>
<sequence>MLYRYLNILSLDVVAGACICAMFLADFLQADLHWAAVTLLGACVWLIYTFDHLTDARSISHIASTERHRFHQQHFTRLSIACVLMLIVSAFLLFMIPPQTLVWGAALSSLVLGYFLLLYLLKLKSSYHKEITIAILYATGILLPALSISSDYSLWIVSMVFIQFVMLAFTNLVVFAVYEVDSDERDSSPSIVRILGVHRTNILLRVIVIFQALLCFILLNVDHLHALELVMMTMIALLGSIVFFRRFYYRATLYRIVGDAVFLLPLLTL</sequence>
<evidence type="ECO:0008006" key="4">
    <source>
        <dbReference type="Google" id="ProtNLM"/>
    </source>
</evidence>
<protein>
    <recommendedName>
        <fullName evidence="4">UbiA prenyltransferase family protein</fullName>
    </recommendedName>
</protein>
<organism evidence="2 3">
    <name type="scientific">Fulvivirga marina</name>
    <dbReference type="NCBI Taxonomy" id="2494733"/>
    <lineage>
        <taxon>Bacteria</taxon>
        <taxon>Pseudomonadati</taxon>
        <taxon>Bacteroidota</taxon>
        <taxon>Cytophagia</taxon>
        <taxon>Cytophagales</taxon>
        <taxon>Fulvivirgaceae</taxon>
        <taxon>Fulvivirga</taxon>
    </lineage>
</organism>
<keyword evidence="3" id="KW-1185">Reference proteome</keyword>
<keyword evidence="1" id="KW-0472">Membrane</keyword>